<feature type="domain" description="AMP-dependent synthetase/ligase" evidence="1">
    <location>
        <begin position="45"/>
        <end position="410"/>
    </location>
</feature>
<dbReference type="Gene3D" id="3.30.300.30">
    <property type="match status" value="1"/>
</dbReference>
<dbReference type="Pfam" id="PF00501">
    <property type="entry name" value="AMP-binding"/>
    <property type="match status" value="1"/>
</dbReference>
<keyword evidence="4" id="KW-1185">Reference proteome</keyword>
<evidence type="ECO:0000313" key="3">
    <source>
        <dbReference type="EMBL" id="MEX0426648.1"/>
    </source>
</evidence>
<feature type="domain" description="AMP-binding enzyme C-terminal" evidence="2">
    <location>
        <begin position="465"/>
        <end position="541"/>
    </location>
</feature>
<dbReference type="PROSITE" id="PS00455">
    <property type="entry name" value="AMP_BINDING"/>
    <property type="match status" value="1"/>
</dbReference>
<dbReference type="InterPro" id="IPR000873">
    <property type="entry name" value="AMP-dep_synth/lig_dom"/>
</dbReference>
<dbReference type="InterPro" id="IPR050237">
    <property type="entry name" value="ATP-dep_AMP-bd_enzyme"/>
</dbReference>
<gene>
    <name evidence="3" type="ORF">AB3X52_03375</name>
</gene>
<reference evidence="3 4" key="1">
    <citation type="submission" date="2024-07" db="EMBL/GenBank/DDBJ databases">
        <authorList>
            <person name="Lee S."/>
            <person name="Kang M."/>
        </authorList>
    </citation>
    <scope>NUCLEOTIDE SEQUENCE [LARGE SCALE GENOMIC DNA]</scope>
    <source>
        <strain evidence="3 4">DS6</strain>
    </source>
</reference>
<dbReference type="InterPro" id="IPR020845">
    <property type="entry name" value="AMP-binding_CS"/>
</dbReference>
<name>A0ABV3SX75_9ACTN</name>
<evidence type="ECO:0000259" key="1">
    <source>
        <dbReference type="Pfam" id="PF00501"/>
    </source>
</evidence>
<dbReference type="Pfam" id="PF13193">
    <property type="entry name" value="AMP-binding_C"/>
    <property type="match status" value="1"/>
</dbReference>
<dbReference type="Gene3D" id="2.30.38.10">
    <property type="entry name" value="Luciferase, Domain 3"/>
    <property type="match status" value="1"/>
</dbReference>
<evidence type="ECO:0000259" key="2">
    <source>
        <dbReference type="Pfam" id="PF13193"/>
    </source>
</evidence>
<dbReference type="InterPro" id="IPR045851">
    <property type="entry name" value="AMP-bd_C_sf"/>
</dbReference>
<evidence type="ECO:0000313" key="4">
    <source>
        <dbReference type="Proteomes" id="UP001556631"/>
    </source>
</evidence>
<dbReference type="RefSeq" id="WP_367991368.1">
    <property type="nucleotide sequence ID" value="NZ_JBFPJR010000004.1"/>
</dbReference>
<proteinExistence type="predicted"/>
<comment type="caution">
    <text evidence="3">The sequence shown here is derived from an EMBL/GenBank/DDBJ whole genome shotgun (WGS) entry which is preliminary data.</text>
</comment>
<accession>A0ABV3SX75</accession>
<dbReference type="Gene3D" id="3.40.50.980">
    <property type="match status" value="2"/>
</dbReference>
<dbReference type="SUPFAM" id="SSF56801">
    <property type="entry name" value="Acetyl-CoA synthetase-like"/>
    <property type="match status" value="1"/>
</dbReference>
<protein>
    <submittedName>
        <fullName evidence="3">(2,3-dihydroxybenzoyl)adenylate synthase</fullName>
    </submittedName>
</protein>
<dbReference type="PANTHER" id="PTHR43767">
    <property type="entry name" value="LONG-CHAIN-FATTY-ACID--COA LIGASE"/>
    <property type="match status" value="1"/>
</dbReference>
<dbReference type="EMBL" id="JBFPJR010000004">
    <property type="protein sequence ID" value="MEX0426648.1"/>
    <property type="molecule type" value="Genomic_DNA"/>
</dbReference>
<organism evidence="3 4">
    <name type="scientific">Nocardioides eburneus</name>
    <dbReference type="NCBI Taxonomy" id="3231482"/>
    <lineage>
        <taxon>Bacteria</taxon>
        <taxon>Bacillati</taxon>
        <taxon>Actinomycetota</taxon>
        <taxon>Actinomycetes</taxon>
        <taxon>Propionibacteriales</taxon>
        <taxon>Nocardioidaceae</taxon>
        <taxon>Nocardioides</taxon>
    </lineage>
</organism>
<dbReference type="Proteomes" id="UP001556631">
    <property type="component" value="Unassembled WGS sequence"/>
</dbReference>
<dbReference type="InterPro" id="IPR025110">
    <property type="entry name" value="AMP-bd_C"/>
</dbReference>
<dbReference type="PANTHER" id="PTHR43767:SF1">
    <property type="entry name" value="NONRIBOSOMAL PEPTIDE SYNTHASE PES1 (EUROFUNG)-RELATED"/>
    <property type="match status" value="1"/>
</dbReference>
<sequence length="561" mass="61010">MTTPTRSTRSRALPYPRHGEAERRRFRELGLWTPESFADFVVDRTRRYAANTAVVGRDCHGAEVRWTYADLGQQAALAARRLASYGVARGDRVVVALPNVVEYLAVVLGLFRMGAVPVFALPTHREIELGQFCTIADAAALVVVGDPDGTDHRGLHKLVSDRVAEQGVEPPVLVDVEEWERGDAGGVAVEVADVAADELAFLQLSGGTTGISKLIPRAAEEYLYSVRASAEICGLDQDTVMLVVLPASHNFPMSSPGILGVLHAGGTVVLAPDPSPRTGFALIAREHVTVTALVPPLAQAWISAARRRRPDLSSLRTVQVGGAKLNDVVARDVEPVLHGRLQQVFGMAEGLVNYTRDDDPDELVLTTQGRPMSAYDEVRVVDPDDPSREVTDGQEGALLTRGPYTIRGYYGGPSWTEAVNASSFTEDGFYRTGDLVRRHPSGHLTVTGRDKDQINRAGEKIATDEIEGHLLARREVLDAVAVGLPDAYLGERICAVVRLEPGAERRPEELAEALRTAGLATYKIPDSFVFLDDFPATHVGKNSRRELRRLLTDQLADQLTD</sequence>